<evidence type="ECO:0000259" key="1">
    <source>
        <dbReference type="PROSITE" id="PS51746"/>
    </source>
</evidence>
<dbReference type="PANTHER" id="PTHR47992">
    <property type="entry name" value="PROTEIN PHOSPHATASE"/>
    <property type="match status" value="1"/>
</dbReference>
<dbReference type="GO" id="GO:0004722">
    <property type="term" value="F:protein serine/threonine phosphatase activity"/>
    <property type="evidence" value="ECO:0007669"/>
    <property type="project" value="InterPro"/>
</dbReference>
<gene>
    <name evidence="2" type="ORF">AQUCO_00100159v1</name>
</gene>
<dbReference type="EMBL" id="KZ305018">
    <property type="protein sequence ID" value="PIA64482.1"/>
    <property type="molecule type" value="Genomic_DNA"/>
</dbReference>
<evidence type="ECO:0000313" key="2">
    <source>
        <dbReference type="EMBL" id="PIA64482.1"/>
    </source>
</evidence>
<organism evidence="2 3">
    <name type="scientific">Aquilegia coerulea</name>
    <name type="common">Rocky mountain columbine</name>
    <dbReference type="NCBI Taxonomy" id="218851"/>
    <lineage>
        <taxon>Eukaryota</taxon>
        <taxon>Viridiplantae</taxon>
        <taxon>Streptophyta</taxon>
        <taxon>Embryophyta</taxon>
        <taxon>Tracheophyta</taxon>
        <taxon>Spermatophyta</taxon>
        <taxon>Magnoliopsida</taxon>
        <taxon>Ranunculales</taxon>
        <taxon>Ranunculaceae</taxon>
        <taxon>Thalictroideae</taxon>
        <taxon>Aquilegia</taxon>
    </lineage>
</organism>
<accession>A0A2G5F914</accession>
<dbReference type="OrthoDB" id="10264738at2759"/>
<dbReference type="AlphaFoldDB" id="A0A2G5F914"/>
<dbReference type="SMART" id="SM00332">
    <property type="entry name" value="PP2Cc"/>
    <property type="match status" value="1"/>
</dbReference>
<sequence>MGNCTSSGSSEVQEDNNDIQNNIVIKDETVHYDGCSRLVSIYSQKGYKEINQDAAIFYQGFGIQERSFCGVFDGHGKHGHAVSKLVSDRLSSLILSQQKAFAHDDYEENINNETVSSSEWRRACVSAFKVMDKEIKRQENLDSSWSGTTAVTAIVQGEDLVISNLGDSRAILGTTSDNDELIAIQLTTDLKPDLPNESDRIKKCNGRIFALNNEPNIQRVWLPNDDLPGLAMSRCFGDFGIKNYGIIAIPQMSYHRITNKDQFLVLASDGVWDVLTNNEVASIVWSVKNAEKAAIAVVNAAVAAWIQKYPATKIDDCTVVCLFLQEKKQDKHLNKKETSTSPT</sequence>
<protein>
    <recommendedName>
        <fullName evidence="1">PPM-type phosphatase domain-containing protein</fullName>
    </recommendedName>
</protein>
<dbReference type="Pfam" id="PF00481">
    <property type="entry name" value="PP2C"/>
    <property type="match status" value="1"/>
</dbReference>
<dbReference type="InterPro" id="IPR001932">
    <property type="entry name" value="PPM-type_phosphatase-like_dom"/>
</dbReference>
<dbReference type="InParanoid" id="A0A2G5F914"/>
<proteinExistence type="predicted"/>
<dbReference type="PROSITE" id="PS51746">
    <property type="entry name" value="PPM_2"/>
    <property type="match status" value="1"/>
</dbReference>
<dbReference type="CDD" id="cd00143">
    <property type="entry name" value="PP2Cc"/>
    <property type="match status" value="1"/>
</dbReference>
<dbReference type="FunCoup" id="A0A2G5F914">
    <property type="interactions" value="332"/>
</dbReference>
<name>A0A2G5F914_AQUCA</name>
<dbReference type="InterPro" id="IPR036457">
    <property type="entry name" value="PPM-type-like_dom_sf"/>
</dbReference>
<dbReference type="STRING" id="218851.A0A2G5F914"/>
<keyword evidence="3" id="KW-1185">Reference proteome</keyword>
<feature type="domain" description="PPM-type phosphatase" evidence="1">
    <location>
        <begin position="38"/>
        <end position="324"/>
    </location>
</feature>
<dbReference type="Gene3D" id="3.60.40.10">
    <property type="entry name" value="PPM-type phosphatase domain"/>
    <property type="match status" value="1"/>
</dbReference>
<dbReference type="Proteomes" id="UP000230069">
    <property type="component" value="Unassembled WGS sequence"/>
</dbReference>
<reference evidence="2 3" key="1">
    <citation type="submission" date="2017-09" db="EMBL/GenBank/DDBJ databases">
        <title>WGS assembly of Aquilegia coerulea Goldsmith.</title>
        <authorList>
            <person name="Hodges S."/>
            <person name="Kramer E."/>
            <person name="Nordborg M."/>
            <person name="Tomkins J."/>
            <person name="Borevitz J."/>
            <person name="Derieg N."/>
            <person name="Yan J."/>
            <person name="Mihaltcheva S."/>
            <person name="Hayes R.D."/>
            <person name="Rokhsar D."/>
        </authorList>
    </citation>
    <scope>NUCLEOTIDE SEQUENCE [LARGE SCALE GENOMIC DNA]</scope>
    <source>
        <strain evidence="3">cv. Goldsmith</strain>
    </source>
</reference>
<dbReference type="SUPFAM" id="SSF81606">
    <property type="entry name" value="PP2C-like"/>
    <property type="match status" value="1"/>
</dbReference>
<dbReference type="InterPro" id="IPR015655">
    <property type="entry name" value="PP2C"/>
</dbReference>
<evidence type="ECO:0000313" key="3">
    <source>
        <dbReference type="Proteomes" id="UP000230069"/>
    </source>
</evidence>